<dbReference type="GO" id="GO:0050043">
    <property type="term" value="F:lactate racemase activity"/>
    <property type="evidence" value="ECO:0007669"/>
    <property type="project" value="InterPro"/>
</dbReference>
<accession>A0A1I4FR18</accession>
<dbReference type="OrthoDB" id="9770545at2"/>
<feature type="domain" description="LarA-like N-terminal" evidence="1">
    <location>
        <begin position="35"/>
        <end position="188"/>
    </location>
</feature>
<gene>
    <name evidence="2" type="ORF">SAMN02983006_00495</name>
</gene>
<protein>
    <submittedName>
        <fullName evidence="2">Nickel-dependent lactate racemase</fullName>
    </submittedName>
</protein>
<dbReference type="Gene3D" id="3.90.226.30">
    <property type="match status" value="1"/>
</dbReference>
<name>A0A1I4FR18_9FIRM</name>
<keyword evidence="3" id="KW-1185">Reference proteome</keyword>
<evidence type="ECO:0000313" key="3">
    <source>
        <dbReference type="Proteomes" id="UP000199006"/>
    </source>
</evidence>
<dbReference type="PANTHER" id="PTHR33171:SF17">
    <property type="entry name" value="LARA-LIKE N-TERMINAL DOMAIN-CONTAINING PROTEIN"/>
    <property type="match status" value="1"/>
</dbReference>
<dbReference type="STRING" id="29563.SAMN02983006_00495"/>
<dbReference type="Gene3D" id="3.40.50.11440">
    <property type="match status" value="1"/>
</dbReference>
<dbReference type="InterPro" id="IPR043166">
    <property type="entry name" value="LarA-like_C"/>
</dbReference>
<evidence type="ECO:0000313" key="2">
    <source>
        <dbReference type="EMBL" id="SFL20304.1"/>
    </source>
</evidence>
<reference evidence="2 3" key="1">
    <citation type="submission" date="2016-10" db="EMBL/GenBank/DDBJ databases">
        <authorList>
            <person name="de Groot N.N."/>
        </authorList>
    </citation>
    <scope>NUCLEOTIDE SEQUENCE [LARGE SCALE GENOMIC DNA]</scope>
    <source>
        <strain evidence="2 3">ATCC 51327</strain>
    </source>
</reference>
<dbReference type="Pfam" id="PF09861">
    <property type="entry name" value="Lar_N"/>
    <property type="match status" value="1"/>
</dbReference>
<dbReference type="InterPro" id="IPR048068">
    <property type="entry name" value="LarA-like"/>
</dbReference>
<proteinExistence type="predicted"/>
<dbReference type="AlphaFoldDB" id="A0A1I4FR18"/>
<dbReference type="RefSeq" id="WP_089859087.1">
    <property type="nucleotide sequence ID" value="NZ_FOTI01000003.1"/>
</dbReference>
<dbReference type="Proteomes" id="UP000199006">
    <property type="component" value="Unassembled WGS sequence"/>
</dbReference>
<dbReference type="InterPro" id="IPR018657">
    <property type="entry name" value="LarA-like_N"/>
</dbReference>
<sequence>MFELAADIISEGDYLTEKEIVNYLAQITEKINNAGIKKVLLIPPDYTRKSSSLGEITEKLYFMLKPQVEKLKVLPASGTHDPMDPEHLQAMFGQIPQADFLAHNWRTETVEIGKIPAAKMVEFSQGELVDSVSLAVNKNLFSGEFDLIISLGQVIPHEVVGMANYTKNIVVGCGGDQIINKSHFLGALAGMENIMGKDYSPVRKLYDYCQKNFLDQLPLLYLMSVNSPISDHKTGLTKIKGLFTGFERKTFEKAVKLSQQENIIKLKRPLAKIVVYLKEDKFKSTWIGCKAVYRTRMALADGGELIIIAPGIHKFGEDPAIDKLIRKYGYRGTENVLKDLRANADLQENLSAAAHLIHGSSEDRFKIYLAAPKLTRQEIEGVNFNYLDYQHTIAKYKIDELKNGFNYVNGEEIFYIDNPATGLWVYQDK</sequence>
<dbReference type="PANTHER" id="PTHR33171">
    <property type="entry name" value="LAR_N DOMAIN-CONTAINING PROTEIN"/>
    <property type="match status" value="1"/>
</dbReference>
<organism evidence="2 3">
    <name type="scientific">Halanaerobium salsuginis</name>
    <dbReference type="NCBI Taxonomy" id="29563"/>
    <lineage>
        <taxon>Bacteria</taxon>
        <taxon>Bacillati</taxon>
        <taxon>Bacillota</taxon>
        <taxon>Clostridia</taxon>
        <taxon>Halanaerobiales</taxon>
        <taxon>Halanaerobiaceae</taxon>
        <taxon>Halanaerobium</taxon>
    </lineage>
</organism>
<evidence type="ECO:0000259" key="1">
    <source>
        <dbReference type="Pfam" id="PF09861"/>
    </source>
</evidence>
<dbReference type="EMBL" id="FOTI01000003">
    <property type="protein sequence ID" value="SFL20304.1"/>
    <property type="molecule type" value="Genomic_DNA"/>
</dbReference>